<dbReference type="SMART" id="SM00320">
    <property type="entry name" value="WD40"/>
    <property type="match status" value="5"/>
</dbReference>
<dbReference type="GO" id="GO:0120330">
    <property type="term" value="C:rixosome complex"/>
    <property type="evidence" value="ECO:0007669"/>
    <property type="project" value="UniProtKB-UniRule"/>
</dbReference>
<dbReference type="GO" id="GO:0006364">
    <property type="term" value="P:rRNA processing"/>
    <property type="evidence" value="ECO:0007669"/>
    <property type="project" value="UniProtKB-UniRule"/>
</dbReference>
<comment type="subunit">
    <text evidence="5">Component of the RIX1 complex, composed of IPI1, RIX1/IPI2 and IPI3 in a 1:2:2 stoichiometry. The complex interacts (via RIX1) with MDN1 (via its hexameric AAA ATPase ring) and the pre-60S ribosome particles.</text>
</comment>
<reference evidence="7" key="2">
    <citation type="journal article" date="2023" name="Proc. Natl. Acad. Sci. U.S.A.">
        <title>A global phylogenomic analysis of the shiitake genus Lentinula.</title>
        <authorList>
            <person name="Sierra-Patev S."/>
            <person name="Min B."/>
            <person name="Naranjo-Ortiz M."/>
            <person name="Looney B."/>
            <person name="Konkel Z."/>
            <person name="Slot J.C."/>
            <person name="Sakamoto Y."/>
            <person name="Steenwyk J.L."/>
            <person name="Rokas A."/>
            <person name="Carro J."/>
            <person name="Camarero S."/>
            <person name="Ferreira P."/>
            <person name="Molpeceres G."/>
            <person name="Ruiz-Duenas F.J."/>
            <person name="Serrano A."/>
            <person name="Henrissat B."/>
            <person name="Drula E."/>
            <person name="Hughes K.W."/>
            <person name="Mata J.L."/>
            <person name="Ishikawa N.K."/>
            <person name="Vargas-Isla R."/>
            <person name="Ushijima S."/>
            <person name="Smith C.A."/>
            <person name="Donoghue J."/>
            <person name="Ahrendt S."/>
            <person name="Andreopoulos W."/>
            <person name="He G."/>
            <person name="LaButti K."/>
            <person name="Lipzen A."/>
            <person name="Ng V."/>
            <person name="Riley R."/>
            <person name="Sandor L."/>
            <person name="Barry K."/>
            <person name="Martinez A.T."/>
            <person name="Xiao Y."/>
            <person name="Gibbons J.G."/>
            <person name="Terashima K."/>
            <person name="Grigoriev I.V."/>
            <person name="Hibbett D."/>
        </authorList>
    </citation>
    <scope>NUCLEOTIDE SEQUENCE</scope>
    <source>
        <strain evidence="7">Sp2 HRB7682 ss15</strain>
    </source>
</reference>
<evidence type="ECO:0000256" key="6">
    <source>
        <dbReference type="SAM" id="MobiDB-lite"/>
    </source>
</evidence>
<evidence type="ECO:0000256" key="5">
    <source>
        <dbReference type="RuleBase" id="RU369067"/>
    </source>
</evidence>
<reference evidence="7" key="1">
    <citation type="submission" date="2022-08" db="EMBL/GenBank/DDBJ databases">
        <authorList>
            <consortium name="DOE Joint Genome Institute"/>
            <person name="Min B."/>
            <person name="Riley R."/>
            <person name="Sierra-Patev S."/>
            <person name="Naranjo-Ortiz M."/>
            <person name="Looney B."/>
            <person name="Konkel Z."/>
            <person name="Slot J.C."/>
            <person name="Sakamoto Y."/>
            <person name="Steenwyk J.L."/>
            <person name="Rokas A."/>
            <person name="Carro J."/>
            <person name="Camarero S."/>
            <person name="Ferreira P."/>
            <person name="Molpeceres G."/>
            <person name="Ruiz-Duenas F.J."/>
            <person name="Serrano A."/>
            <person name="Henrissat B."/>
            <person name="Drula E."/>
            <person name="Hughes K.W."/>
            <person name="Mata J.L."/>
            <person name="Ishikawa N.K."/>
            <person name="Vargas-Isla R."/>
            <person name="Ushijima S."/>
            <person name="Smith C.A."/>
            <person name="Ahrendt S."/>
            <person name="Andreopoulos W."/>
            <person name="He G."/>
            <person name="Labutti K."/>
            <person name="Lipzen A."/>
            <person name="Ng V."/>
            <person name="Sandor L."/>
            <person name="Barry K."/>
            <person name="Martinez A.T."/>
            <person name="Xiao Y."/>
            <person name="Gibbons J.G."/>
            <person name="Terashima K."/>
            <person name="Hibbett D.S."/>
            <person name="Grigoriev I.V."/>
        </authorList>
    </citation>
    <scope>NUCLEOTIDE SEQUENCE</scope>
    <source>
        <strain evidence="7">Sp2 HRB7682 ss15</strain>
    </source>
</reference>
<dbReference type="InterPro" id="IPR001680">
    <property type="entry name" value="WD40_rpt"/>
</dbReference>
<dbReference type="PANTHER" id="PTHR18763">
    <property type="entry name" value="WD-REPEAT PROTEIN 18"/>
    <property type="match status" value="1"/>
</dbReference>
<dbReference type="Gene3D" id="2.130.10.10">
    <property type="entry name" value="YVTN repeat-like/Quinoprotein amine dehydrogenase"/>
    <property type="match status" value="2"/>
</dbReference>
<organism evidence="7 8">
    <name type="scientific">Lentinula lateritia</name>
    <dbReference type="NCBI Taxonomy" id="40482"/>
    <lineage>
        <taxon>Eukaryota</taxon>
        <taxon>Fungi</taxon>
        <taxon>Dikarya</taxon>
        <taxon>Basidiomycota</taxon>
        <taxon>Agaricomycotina</taxon>
        <taxon>Agaricomycetes</taxon>
        <taxon>Agaricomycetidae</taxon>
        <taxon>Agaricales</taxon>
        <taxon>Marasmiineae</taxon>
        <taxon>Omphalotaceae</taxon>
        <taxon>Lentinula</taxon>
    </lineage>
</organism>
<dbReference type="PANTHER" id="PTHR18763:SF0">
    <property type="entry name" value="WD REPEAT-CONTAINING PROTEIN 18"/>
    <property type="match status" value="1"/>
</dbReference>
<dbReference type="GO" id="GO:0006261">
    <property type="term" value="P:DNA-templated DNA replication"/>
    <property type="evidence" value="ECO:0007669"/>
    <property type="project" value="TreeGrafter"/>
</dbReference>
<evidence type="ECO:0000313" key="7">
    <source>
        <dbReference type="EMBL" id="KAJ4481689.1"/>
    </source>
</evidence>
<sequence length="513" mass="56356">MHLHEIIFCATASPSTTSGSGTVTLHDINTGASIVSFKQTNAAPHCTTFLNSRNAQGGFFFAAQPDKLLLHAYNFQKDQISLKIVVPEKLTCVALDTSGDFFAGGTAQGRIYLWEVSSGILFNSWDAHYRQINVLRFTPDGAALLSGSDDSGISVWSMHSLLDEESQNTLSLPYFTLTDHTLPVTDILCGLGTFPECRVLTSSVDHSVKLWDLATRSLLTTFMFPQAITCLAWEPTERLFFAASSSPEGSIYQINLFRQLEDKTKGPIAEAIGGGGVNDIIRVTDESAGSQKKRLINVGQPITCMSLSLTSNLLVGTSSGLIHIYDTPTHQLLRTISTHKGLSISYLATLLKPIDLTGHVSFNFNSSVTTIDTIPVKPIMPFQRMRDAKAREIHEVSMMLPTRQNDYEDESTFYSQEALLRDHAYFTTPSNSGTRPGDTAILQSRVTELESEVALLRGQLGQAKGVNDLMWETVVHKVIHGQAKGTNNANGESIEDERQRKRGRVDSDLEVHL</sequence>
<evidence type="ECO:0000256" key="2">
    <source>
        <dbReference type="ARBA" id="ARBA00022574"/>
    </source>
</evidence>
<feature type="repeat" description="WD" evidence="4">
    <location>
        <begin position="125"/>
        <end position="160"/>
    </location>
</feature>
<feature type="region of interest" description="Disordered" evidence="6">
    <location>
        <begin position="483"/>
        <end position="513"/>
    </location>
</feature>
<keyword evidence="2 4" id="KW-0853">WD repeat</keyword>
<dbReference type="Proteomes" id="UP001150238">
    <property type="component" value="Unassembled WGS sequence"/>
</dbReference>
<evidence type="ECO:0000313" key="8">
    <source>
        <dbReference type="Proteomes" id="UP001150238"/>
    </source>
</evidence>
<feature type="compositionally biased region" description="Basic and acidic residues" evidence="6">
    <location>
        <begin position="496"/>
        <end position="513"/>
    </location>
</feature>
<dbReference type="Pfam" id="PF00400">
    <property type="entry name" value="WD40"/>
    <property type="match status" value="2"/>
</dbReference>
<dbReference type="PROSITE" id="PS50294">
    <property type="entry name" value="WD_REPEATS_REGION"/>
    <property type="match status" value="1"/>
</dbReference>
<name>A0A9W9AFS5_9AGAR</name>
<dbReference type="EMBL" id="JANVFS010000014">
    <property type="protein sequence ID" value="KAJ4481689.1"/>
    <property type="molecule type" value="Genomic_DNA"/>
</dbReference>
<accession>A0A9W9AFS5</accession>
<evidence type="ECO:0000256" key="4">
    <source>
        <dbReference type="PROSITE-ProRule" id="PRU00221"/>
    </source>
</evidence>
<comment type="similarity">
    <text evidence="1 5">Belongs to the WD repeat IPI3/WDR18 family.</text>
</comment>
<proteinExistence type="inferred from homology"/>
<keyword evidence="5" id="KW-0539">Nucleus</keyword>
<feature type="repeat" description="WD" evidence="4">
    <location>
        <begin position="199"/>
        <end position="221"/>
    </location>
</feature>
<comment type="subcellular location">
    <subcellularLocation>
        <location evidence="5">Nucleus</location>
    </subcellularLocation>
</comment>
<keyword evidence="3" id="KW-0677">Repeat</keyword>
<comment type="caution">
    <text evidence="7">The sequence shown here is derived from an EMBL/GenBank/DDBJ whole genome shotgun (WGS) entry which is preliminary data.</text>
</comment>
<dbReference type="InterPro" id="IPR045227">
    <property type="entry name" value="WDR18/Ipi3/RID3"/>
</dbReference>
<protein>
    <recommendedName>
        <fullName evidence="5">Pre-rRNA-processing protein IPI3</fullName>
    </recommendedName>
</protein>
<keyword evidence="5" id="KW-0698">rRNA processing</keyword>
<dbReference type="SUPFAM" id="SSF50978">
    <property type="entry name" value="WD40 repeat-like"/>
    <property type="match status" value="1"/>
</dbReference>
<evidence type="ECO:0000256" key="3">
    <source>
        <dbReference type="ARBA" id="ARBA00022737"/>
    </source>
</evidence>
<dbReference type="PROSITE" id="PS50082">
    <property type="entry name" value="WD_REPEATS_2"/>
    <property type="match status" value="2"/>
</dbReference>
<evidence type="ECO:0000256" key="1">
    <source>
        <dbReference type="ARBA" id="ARBA00010143"/>
    </source>
</evidence>
<dbReference type="AlphaFoldDB" id="A0A9W9AFS5"/>
<comment type="function">
    <text evidence="5">Component of the RIX1 complex required for processing of ITS2 sequences from 35S pre-rRNA.</text>
</comment>
<gene>
    <name evidence="7" type="ORF">C8J55DRAFT_427527</name>
</gene>
<dbReference type="InterPro" id="IPR015943">
    <property type="entry name" value="WD40/YVTN_repeat-like_dom_sf"/>
</dbReference>
<dbReference type="InterPro" id="IPR036322">
    <property type="entry name" value="WD40_repeat_dom_sf"/>
</dbReference>
<dbReference type="GO" id="GO:0005656">
    <property type="term" value="C:nuclear pre-replicative complex"/>
    <property type="evidence" value="ECO:0007669"/>
    <property type="project" value="TreeGrafter"/>
</dbReference>